<name>A0A1H9PMJ4_9RHOB</name>
<proteinExistence type="predicted"/>
<dbReference type="AlphaFoldDB" id="A0A1H9PMJ4"/>
<sequence length="196" mass="20826">MSIAKVRISSVLVLLALASHPSDSQADGSFWQVDLAPGSVSAVASVVRGDLTYGAVYSNTDGSAAAIASVGYAFPLRDWATVKFGPSLGATRDEGEPLDDVEPGLKATVDRYAPTEFGALYLLAEVNTIDRSWFALAQASFGSEGFSAEISRGGSDTYDEASLAFNKRIEEAPLSLRAGYRFFAREVFVGFSVNTF</sequence>
<dbReference type="EMBL" id="FOGU01000001">
    <property type="protein sequence ID" value="SER48793.1"/>
    <property type="molecule type" value="Genomic_DNA"/>
</dbReference>
<protein>
    <recommendedName>
        <fullName evidence="4">Outer membrane protein beta-barrel domain-containing protein</fullName>
    </recommendedName>
</protein>
<dbReference type="RefSeq" id="WP_092687137.1">
    <property type="nucleotide sequence ID" value="NZ_FOGU01000001.1"/>
</dbReference>
<gene>
    <name evidence="2" type="ORF">SAMN04490244_101233</name>
</gene>
<evidence type="ECO:0000313" key="2">
    <source>
        <dbReference type="EMBL" id="SER48793.1"/>
    </source>
</evidence>
<evidence type="ECO:0000256" key="1">
    <source>
        <dbReference type="SAM" id="SignalP"/>
    </source>
</evidence>
<feature type="signal peptide" evidence="1">
    <location>
        <begin position="1"/>
        <end position="26"/>
    </location>
</feature>
<dbReference type="Proteomes" id="UP000198885">
    <property type="component" value="Unassembled WGS sequence"/>
</dbReference>
<reference evidence="2 3" key="1">
    <citation type="submission" date="2016-10" db="EMBL/GenBank/DDBJ databases">
        <authorList>
            <person name="de Groot N.N."/>
        </authorList>
    </citation>
    <scope>NUCLEOTIDE SEQUENCE [LARGE SCALE GENOMIC DNA]</scope>
    <source>
        <strain evidence="2 3">DSM 23042</strain>
    </source>
</reference>
<accession>A0A1H9PMJ4</accession>
<keyword evidence="3" id="KW-1185">Reference proteome</keyword>
<dbReference type="OrthoDB" id="7741116at2"/>
<feature type="chain" id="PRO_5011491972" description="Outer membrane protein beta-barrel domain-containing protein" evidence="1">
    <location>
        <begin position="27"/>
        <end position="196"/>
    </location>
</feature>
<keyword evidence="1" id="KW-0732">Signal</keyword>
<evidence type="ECO:0000313" key="3">
    <source>
        <dbReference type="Proteomes" id="UP000198885"/>
    </source>
</evidence>
<evidence type="ECO:0008006" key="4">
    <source>
        <dbReference type="Google" id="ProtNLM"/>
    </source>
</evidence>
<organism evidence="2 3">
    <name type="scientific">Tranquillimonas rosea</name>
    <dbReference type="NCBI Taxonomy" id="641238"/>
    <lineage>
        <taxon>Bacteria</taxon>
        <taxon>Pseudomonadati</taxon>
        <taxon>Pseudomonadota</taxon>
        <taxon>Alphaproteobacteria</taxon>
        <taxon>Rhodobacterales</taxon>
        <taxon>Roseobacteraceae</taxon>
        <taxon>Tranquillimonas</taxon>
    </lineage>
</organism>